<dbReference type="Pfam" id="PF00004">
    <property type="entry name" value="AAA"/>
    <property type="match status" value="1"/>
</dbReference>
<dbReference type="GO" id="GO:0006508">
    <property type="term" value="P:proteolysis"/>
    <property type="evidence" value="ECO:0007669"/>
    <property type="project" value="UniProtKB-KW"/>
</dbReference>
<accession>A0A543Q3N7</accession>
<proteinExistence type="predicted"/>
<dbReference type="EMBL" id="SZUV01000001">
    <property type="protein sequence ID" value="TQN50931.1"/>
    <property type="molecule type" value="Genomic_DNA"/>
</dbReference>
<dbReference type="RefSeq" id="WP_142086823.1">
    <property type="nucleotide sequence ID" value="NZ_SZUV01000001.1"/>
</dbReference>
<organism evidence="2 3">
    <name type="scientific">Acidithiobacillus thiooxidans ATCC 19377</name>
    <dbReference type="NCBI Taxonomy" id="637390"/>
    <lineage>
        <taxon>Bacteria</taxon>
        <taxon>Pseudomonadati</taxon>
        <taxon>Pseudomonadota</taxon>
        <taxon>Acidithiobacillia</taxon>
        <taxon>Acidithiobacillales</taxon>
        <taxon>Acidithiobacillaceae</taxon>
        <taxon>Acidithiobacillus</taxon>
    </lineage>
</organism>
<feature type="domain" description="AAA+ ATPase" evidence="1">
    <location>
        <begin position="127"/>
        <end position="276"/>
    </location>
</feature>
<dbReference type="InterPro" id="IPR027417">
    <property type="entry name" value="P-loop_NTPase"/>
</dbReference>
<dbReference type="InterPro" id="IPR027065">
    <property type="entry name" value="Lon_Prtase"/>
</dbReference>
<gene>
    <name evidence="2" type="primary">lon_2</name>
    <name evidence="2" type="ORF">DLNHIDIE_00792</name>
</gene>
<dbReference type="AlphaFoldDB" id="A0A543Q3N7"/>
<keyword evidence="2" id="KW-0378">Hydrolase</keyword>
<dbReference type="GO" id="GO:0004176">
    <property type="term" value="F:ATP-dependent peptidase activity"/>
    <property type="evidence" value="ECO:0007669"/>
    <property type="project" value="InterPro"/>
</dbReference>
<dbReference type="GO" id="GO:0016887">
    <property type="term" value="F:ATP hydrolysis activity"/>
    <property type="evidence" value="ECO:0007669"/>
    <property type="project" value="InterPro"/>
</dbReference>
<name>A0A543Q3N7_ACITH</name>
<dbReference type="GO" id="GO:0030163">
    <property type="term" value="P:protein catabolic process"/>
    <property type="evidence" value="ECO:0007669"/>
    <property type="project" value="InterPro"/>
</dbReference>
<sequence length="385" mass="43314">MKNEDYDPLAEAEIPPIADDPIQVPHELREQSKNWAEHIPGKIKIFSMNDLESLDDDTQSAKSELSNRNRDLNWRLQGMGPHRRFFILFPALKRLESIQTDMPNFSSVIEEIKGYVALSRKTVQPLRIPPLLLLGPPGIGKSHFCRRLADALGVPHHWQAMDNSQGGETLAGSETFWSNTQTGLVFRAVAMGDHASPLILLDELDKAQRGGFRGDTLSVLHTLLEPETARHFKDASYPLPIDASHVIWVATANQSAGFDSVLLSRFSVHQIEPLTCQQSRDIAERLLTARLRECELEGQIYSGQGFLHALSLLTPREQRKGIERALGRAILKGRTKLMVDDLPQQTTTATTFGFTPKPKQEHQEKQEQQKYGNKSLELNRYGIAF</sequence>
<comment type="caution">
    <text evidence="2">The sequence shown here is derived from an EMBL/GenBank/DDBJ whole genome shotgun (WGS) entry which is preliminary data.</text>
</comment>
<evidence type="ECO:0000313" key="3">
    <source>
        <dbReference type="Proteomes" id="UP000315403"/>
    </source>
</evidence>
<keyword evidence="2" id="KW-0645">Protease</keyword>
<dbReference type="InterPro" id="IPR003593">
    <property type="entry name" value="AAA+_ATPase"/>
</dbReference>
<dbReference type="GO" id="GO:0004252">
    <property type="term" value="F:serine-type endopeptidase activity"/>
    <property type="evidence" value="ECO:0007669"/>
    <property type="project" value="UniProtKB-EC"/>
</dbReference>
<dbReference type="GO" id="GO:0005524">
    <property type="term" value="F:ATP binding"/>
    <property type="evidence" value="ECO:0007669"/>
    <property type="project" value="InterPro"/>
</dbReference>
<evidence type="ECO:0000259" key="1">
    <source>
        <dbReference type="SMART" id="SM00382"/>
    </source>
</evidence>
<protein>
    <submittedName>
        <fullName evidence="2">Lon protease</fullName>
        <ecNumber evidence="2">3.4.21.53</ecNumber>
    </submittedName>
</protein>
<evidence type="ECO:0000313" key="2">
    <source>
        <dbReference type="EMBL" id="TQN50931.1"/>
    </source>
</evidence>
<dbReference type="EC" id="3.4.21.53" evidence="2"/>
<dbReference type="Gene3D" id="3.40.50.300">
    <property type="entry name" value="P-loop containing nucleotide triphosphate hydrolases"/>
    <property type="match status" value="1"/>
</dbReference>
<dbReference type="SUPFAM" id="SSF52540">
    <property type="entry name" value="P-loop containing nucleoside triphosphate hydrolases"/>
    <property type="match status" value="1"/>
</dbReference>
<dbReference type="InterPro" id="IPR003959">
    <property type="entry name" value="ATPase_AAA_core"/>
</dbReference>
<dbReference type="PANTHER" id="PTHR10046">
    <property type="entry name" value="ATP DEPENDENT LON PROTEASE FAMILY MEMBER"/>
    <property type="match status" value="1"/>
</dbReference>
<dbReference type="SMART" id="SM00382">
    <property type="entry name" value="AAA"/>
    <property type="match status" value="1"/>
</dbReference>
<reference evidence="2 3" key="1">
    <citation type="submission" date="2019-03" db="EMBL/GenBank/DDBJ databases">
        <title>New insights into Acidothiobacillus thiooxidans sulfur metabolism through coupled gene expression, solution geochemistry, microscopy and spectroscopy analyses.</title>
        <authorList>
            <person name="Camacho D."/>
            <person name="Frazao R."/>
            <person name="Fouillen A."/>
            <person name="Nanci A."/>
            <person name="Lang B.F."/>
            <person name="Apte S.C."/>
            <person name="Baron C."/>
            <person name="Warren L.A."/>
        </authorList>
    </citation>
    <scope>NUCLEOTIDE SEQUENCE [LARGE SCALE GENOMIC DNA]</scope>
    <source>
        <strain evidence="2 3">ATCC 19377</strain>
    </source>
</reference>
<dbReference type="Proteomes" id="UP000315403">
    <property type="component" value="Unassembled WGS sequence"/>
</dbReference>